<evidence type="ECO:0000256" key="1">
    <source>
        <dbReference type="SAM" id="SignalP"/>
    </source>
</evidence>
<dbReference type="OrthoDB" id="10255632at2759"/>
<organism evidence="2 3">
    <name type="scientific">Carnegiea gigantea</name>
    <dbReference type="NCBI Taxonomy" id="171969"/>
    <lineage>
        <taxon>Eukaryota</taxon>
        <taxon>Viridiplantae</taxon>
        <taxon>Streptophyta</taxon>
        <taxon>Embryophyta</taxon>
        <taxon>Tracheophyta</taxon>
        <taxon>Spermatophyta</taxon>
        <taxon>Magnoliopsida</taxon>
        <taxon>eudicotyledons</taxon>
        <taxon>Gunneridae</taxon>
        <taxon>Pentapetalae</taxon>
        <taxon>Caryophyllales</taxon>
        <taxon>Cactineae</taxon>
        <taxon>Cactaceae</taxon>
        <taxon>Cactoideae</taxon>
        <taxon>Echinocereeae</taxon>
        <taxon>Carnegiea</taxon>
    </lineage>
</organism>
<sequence>MPGPAGCFIFTFSLLVSYRVVPQLVEEIEACEESFFKNLPSSTIVCINLLEDTYAGLLEEIIHYPSTVYGWLLLSHLDADNQSAVTILPLSSTLQVGKLEPEYCTSRQPVILVLDSNDEMLPLVSMPILGEQEVYRMPSVAIIFATLPRKSILEEAVDLEIDRFAIALLKAFVDDRLMSSSGCMQCSILAEEVKSMIVTDWKRGYYSGSRSLQTSIFIGALLLLWDMAAASSRFSISSQPPGPQPPLPFYLLSSLRSSSSPLRQPPLTS</sequence>
<name>A0A9Q1K7Z4_9CARY</name>
<gene>
    <name evidence="2" type="ORF">Cgig2_012997</name>
</gene>
<dbReference type="GO" id="GO:0072686">
    <property type="term" value="C:mitotic spindle"/>
    <property type="evidence" value="ECO:0007669"/>
    <property type="project" value="TreeGrafter"/>
</dbReference>
<dbReference type="GO" id="GO:0004197">
    <property type="term" value="F:cysteine-type endopeptidase activity"/>
    <property type="evidence" value="ECO:0007669"/>
    <property type="project" value="InterPro"/>
</dbReference>
<dbReference type="GO" id="GO:0005634">
    <property type="term" value="C:nucleus"/>
    <property type="evidence" value="ECO:0007669"/>
    <property type="project" value="InterPro"/>
</dbReference>
<dbReference type="GO" id="GO:0006508">
    <property type="term" value="P:proteolysis"/>
    <property type="evidence" value="ECO:0007669"/>
    <property type="project" value="InterPro"/>
</dbReference>
<keyword evidence="1" id="KW-0732">Signal</keyword>
<feature type="chain" id="PRO_5040221857" evidence="1">
    <location>
        <begin position="23"/>
        <end position="269"/>
    </location>
</feature>
<dbReference type="EMBL" id="JAKOGI010000234">
    <property type="protein sequence ID" value="KAJ8439001.1"/>
    <property type="molecule type" value="Genomic_DNA"/>
</dbReference>
<dbReference type="PANTHER" id="PTHR12792:SF0">
    <property type="entry name" value="SEPARIN"/>
    <property type="match status" value="1"/>
</dbReference>
<evidence type="ECO:0000313" key="2">
    <source>
        <dbReference type="EMBL" id="KAJ8439001.1"/>
    </source>
</evidence>
<accession>A0A9Q1K7Z4</accession>
<proteinExistence type="predicted"/>
<dbReference type="AlphaFoldDB" id="A0A9Q1K7Z4"/>
<dbReference type="Proteomes" id="UP001153076">
    <property type="component" value="Unassembled WGS sequence"/>
</dbReference>
<reference evidence="2" key="1">
    <citation type="submission" date="2022-04" db="EMBL/GenBank/DDBJ databases">
        <title>Carnegiea gigantea Genome sequencing and assembly v2.</title>
        <authorList>
            <person name="Copetti D."/>
            <person name="Sanderson M.J."/>
            <person name="Burquez A."/>
            <person name="Wojciechowski M.F."/>
        </authorList>
    </citation>
    <scope>NUCLEOTIDE SEQUENCE</scope>
    <source>
        <strain evidence="2">SGP5-SGP5p</strain>
        <tissue evidence="2">Aerial part</tissue>
    </source>
</reference>
<protein>
    <submittedName>
        <fullName evidence="2">Uncharacterized protein</fullName>
    </submittedName>
</protein>
<evidence type="ECO:0000313" key="3">
    <source>
        <dbReference type="Proteomes" id="UP001153076"/>
    </source>
</evidence>
<dbReference type="InterPro" id="IPR005314">
    <property type="entry name" value="Peptidase_C50"/>
</dbReference>
<comment type="caution">
    <text evidence="2">The sequence shown here is derived from an EMBL/GenBank/DDBJ whole genome shotgun (WGS) entry which is preliminary data.</text>
</comment>
<keyword evidence="3" id="KW-1185">Reference proteome</keyword>
<dbReference type="GO" id="GO:0005737">
    <property type="term" value="C:cytoplasm"/>
    <property type="evidence" value="ECO:0007669"/>
    <property type="project" value="TreeGrafter"/>
</dbReference>
<dbReference type="Pfam" id="PF03568">
    <property type="entry name" value="Separin_C"/>
    <property type="match status" value="1"/>
</dbReference>
<dbReference type="PANTHER" id="PTHR12792">
    <property type="entry name" value="EXTRA SPINDLE POLES 1-RELATED"/>
    <property type="match status" value="1"/>
</dbReference>
<feature type="signal peptide" evidence="1">
    <location>
        <begin position="1"/>
        <end position="22"/>
    </location>
</feature>
<dbReference type="GO" id="GO:0051307">
    <property type="term" value="P:meiotic chromosome separation"/>
    <property type="evidence" value="ECO:0007669"/>
    <property type="project" value="TreeGrafter"/>
</dbReference>